<feature type="signal peptide" evidence="1">
    <location>
        <begin position="1"/>
        <end position="27"/>
    </location>
</feature>
<proteinExistence type="predicted"/>
<reference evidence="3" key="1">
    <citation type="submission" date="2018-10" db="EMBL/GenBank/DDBJ databases">
        <title>FDA dAtabase for Regulatory Grade micrObial Sequences (FDA-ARGOS): Supporting development and validation of Infectious Disease Dx tests.</title>
        <authorList>
            <person name="Minogue T."/>
            <person name="Wolcott M."/>
            <person name="Wasieloski L."/>
            <person name="Aguilar W."/>
            <person name="Moore D."/>
            <person name="Tallon L."/>
            <person name="Sadzewicz L."/>
            <person name="Sengamalay N."/>
            <person name="Ott S."/>
            <person name="Godinez A."/>
            <person name="Nagaraj S."/>
            <person name="Vavikolanu K."/>
            <person name="Vyas G."/>
            <person name="Nadendla S."/>
            <person name="George J."/>
            <person name="Sichtig H."/>
        </authorList>
    </citation>
    <scope>NUCLEOTIDE SEQUENCE [LARGE SCALE GENOMIC DNA]</scope>
    <source>
        <strain evidence="3">FDAARGOS_343</strain>
    </source>
</reference>
<accession>A0A553SND9</accession>
<evidence type="ECO:0000313" key="3">
    <source>
        <dbReference type="Proteomes" id="UP000319837"/>
    </source>
</evidence>
<name>A0A553SND9_NIACI</name>
<dbReference type="EMBL" id="RIBP01000004">
    <property type="protein sequence ID" value="TRZ38514.1"/>
    <property type="molecule type" value="Genomic_DNA"/>
</dbReference>
<feature type="chain" id="PRO_5021857644" evidence="1">
    <location>
        <begin position="28"/>
        <end position="300"/>
    </location>
</feature>
<dbReference type="Proteomes" id="UP000319837">
    <property type="component" value="Unassembled WGS sequence"/>
</dbReference>
<dbReference type="AlphaFoldDB" id="A0A553SND9"/>
<dbReference type="RefSeq" id="WP_185766767.1">
    <property type="nucleotide sequence ID" value="NZ_RIBP01000004.1"/>
</dbReference>
<protein>
    <submittedName>
        <fullName evidence="2">Uncharacterized protein</fullName>
    </submittedName>
</protein>
<sequence>MYKNFVKGSIVTALLIGSLSFAQNAFAQSNGDSINKTTQQLHTEVVKNGYASLNDNGQIVINANAEDLNVSGELFNQYLVEMGQLNDGITEGVMNFNEDFQIEFATQEEILENLETEAPQVVIEDENSEITVIEKSPKFGVLRVVDGGYPKKNIQSLVENNRKQFEKIYKDNLTAQKYSGGNSVNAYNATASWFVAKVQPGGSWDYKVVSGYKPWDNKINGYFYSGYKVVNAAYIGNYNYSYTGELLFSKNDLLRAGDAVSAVTTFISNAKKGKFKAQFDGEDDKIPVRKGYDDAVKYFK</sequence>
<organism evidence="2 3">
    <name type="scientific">Niallia circulans</name>
    <name type="common">Bacillus circulans</name>
    <dbReference type="NCBI Taxonomy" id="1397"/>
    <lineage>
        <taxon>Bacteria</taxon>
        <taxon>Bacillati</taxon>
        <taxon>Bacillota</taxon>
        <taxon>Bacilli</taxon>
        <taxon>Bacillales</taxon>
        <taxon>Bacillaceae</taxon>
        <taxon>Niallia</taxon>
    </lineage>
</organism>
<keyword evidence="1" id="KW-0732">Signal</keyword>
<evidence type="ECO:0000313" key="2">
    <source>
        <dbReference type="EMBL" id="TRZ38514.1"/>
    </source>
</evidence>
<comment type="caution">
    <text evidence="2">The sequence shown here is derived from an EMBL/GenBank/DDBJ whole genome shotgun (WGS) entry which is preliminary data.</text>
</comment>
<evidence type="ECO:0000256" key="1">
    <source>
        <dbReference type="SAM" id="SignalP"/>
    </source>
</evidence>
<gene>
    <name evidence="2" type="ORF">CEQ21_24315</name>
</gene>